<keyword evidence="3" id="KW-1185">Reference proteome</keyword>
<name>A0A845HW92_9BURK</name>
<feature type="transmembrane region" description="Helical" evidence="1">
    <location>
        <begin position="21"/>
        <end position="41"/>
    </location>
</feature>
<comment type="caution">
    <text evidence="2">The sequence shown here is derived from an EMBL/GenBank/DDBJ whole genome shotgun (WGS) entry which is preliminary data.</text>
</comment>
<keyword evidence="1" id="KW-0472">Membrane</keyword>
<reference evidence="2" key="1">
    <citation type="submission" date="2019-12" db="EMBL/GenBank/DDBJ databases">
        <title>Novel species isolated from a subtropical stream in China.</title>
        <authorList>
            <person name="Lu H."/>
        </authorList>
    </citation>
    <scope>NUCLEOTIDE SEQUENCE [LARGE SCALE GENOMIC DNA]</scope>
    <source>
        <strain evidence="2">FT93W</strain>
    </source>
</reference>
<gene>
    <name evidence="2" type="ORF">GTP23_09995</name>
</gene>
<dbReference type="Pfam" id="PF09600">
    <property type="entry name" value="Cyd_oper_YbgE"/>
    <property type="match status" value="1"/>
</dbReference>
<evidence type="ECO:0008006" key="4">
    <source>
        <dbReference type="Google" id="ProtNLM"/>
    </source>
</evidence>
<dbReference type="Proteomes" id="UP000444316">
    <property type="component" value="Unassembled WGS sequence"/>
</dbReference>
<accession>A0A845HW92</accession>
<proteinExistence type="predicted"/>
<organism evidence="2 3">
    <name type="scientific">Duganella fentianensis</name>
    <dbReference type="NCBI Taxonomy" id="2692177"/>
    <lineage>
        <taxon>Bacteria</taxon>
        <taxon>Pseudomonadati</taxon>
        <taxon>Pseudomonadota</taxon>
        <taxon>Betaproteobacteria</taxon>
        <taxon>Burkholderiales</taxon>
        <taxon>Oxalobacteraceae</taxon>
        <taxon>Telluria group</taxon>
        <taxon>Duganella</taxon>
    </lineage>
</organism>
<dbReference type="AlphaFoldDB" id="A0A845HW92"/>
<evidence type="ECO:0000313" key="2">
    <source>
        <dbReference type="EMBL" id="MYN45380.1"/>
    </source>
</evidence>
<evidence type="ECO:0000313" key="3">
    <source>
        <dbReference type="Proteomes" id="UP000444316"/>
    </source>
</evidence>
<dbReference type="InterPro" id="IPR011846">
    <property type="entry name" value="Cyd_oper_YbgE"/>
</dbReference>
<feature type="transmembrane region" description="Helical" evidence="1">
    <location>
        <begin position="47"/>
        <end position="66"/>
    </location>
</feature>
<keyword evidence="1" id="KW-0812">Transmembrane</keyword>
<dbReference type="EMBL" id="WWCL01000002">
    <property type="protein sequence ID" value="MYN45380.1"/>
    <property type="molecule type" value="Genomic_DNA"/>
</dbReference>
<evidence type="ECO:0000256" key="1">
    <source>
        <dbReference type="SAM" id="Phobius"/>
    </source>
</evidence>
<keyword evidence="1" id="KW-1133">Transmembrane helix</keyword>
<sequence>MLVATLYPPLFQRADGSADHALATLLFAAMSTGLIRGVGYIPVQPVLRWVFSGWSCLLCLLLAAALKMGGGI</sequence>
<protein>
    <recommendedName>
        <fullName evidence="4">Cyd operon protein YbgE</fullName>
    </recommendedName>
</protein>